<name>A0ABQ8BQI8_BRANA</name>
<dbReference type="InterPro" id="IPR015410">
    <property type="entry name" value="DUF1985"/>
</dbReference>
<sequence length="800" mass="88316">MKYCRLVGNLLTTKTRKVACEREVIRIRIDQLTRKKGNFSDWREIDLKVGSDKMESIPEMMFAAGEEPVGLRVLTYQSSRAIKRIVNALEEEEKGVILESSFDCRQTCIFWKIREMLRRKTVTERETRIKFACLALLSSVLMPTNLNMKISREYAEAIEDLGEFFAYPWGRVAFEMLMGSIKERDEITLSQNTIAVKGFALALQLVMVEAVPSLTEVVQETCSSSESDSADDVEDGAEKSSKKQTLSPAHARSIDKKPEVYVKSIIDQDPERLVDESTLTWSDDEEDEQVDNVLKLIEQNHKFCGSMFKGGATKADVEKMRAGAKARGKEKKTRKQPVTSITVEPDNNASNLFDKIKPELLRIDGNVSSTMTAVKDVNTGLGLLHGSIVGQVEVWLGKFKEECSGLVAEAVKQVVEAVNNNANRGAGTPIMKVNQEGGRSAEDEFYDTTIRNVIGNINKYATPPRVTIQNQGVNATDAEPNDVIRSHGNLETTTEGIALSATSHTHNRKGGVNENVMQTTKVEVIVQDPGDGIGHQTADAPNFSLGLTQCENRGDHDESGKNILGPDLNVSHVEDDDNSDENFICRKSKRQKAFPSSLLADYHCGPEIQGRGRQAPTYLFVRPGVAESIRKYEKLQEKLESSIVINVGGCSVSEKDLIDIAERTRPLTAKAVDILSRIVRVLQQETPAIEGQKKSVFFDTKFMASLSRNYSKFGKSKSKDTHVFPKGGVSIEGDVVPMIIERVKGVAQNTLIGDSAVTAVVLMWNHCLGGLESCRSVNAGQVAIEAKAAAVMAYELNEEL</sequence>
<gene>
    <name evidence="3" type="ORF">HID58_038860</name>
</gene>
<feature type="domain" description="DUF1985" evidence="2">
    <location>
        <begin position="98"/>
        <end position="180"/>
    </location>
</feature>
<dbReference type="PANTHER" id="PTHR48449">
    <property type="entry name" value="DUF1985 DOMAIN-CONTAINING PROTEIN"/>
    <property type="match status" value="1"/>
</dbReference>
<evidence type="ECO:0000313" key="3">
    <source>
        <dbReference type="EMBL" id="KAH0907033.1"/>
    </source>
</evidence>
<reference evidence="3 4" key="1">
    <citation type="submission" date="2021-05" db="EMBL/GenBank/DDBJ databases">
        <title>Genome Assembly of Synthetic Allotetraploid Brassica napus Reveals Homoeologous Exchanges between Subgenomes.</title>
        <authorList>
            <person name="Davis J.T."/>
        </authorList>
    </citation>
    <scope>NUCLEOTIDE SEQUENCE [LARGE SCALE GENOMIC DNA]</scope>
    <source>
        <strain evidence="4">cv. Da-Ae</strain>
        <tissue evidence="3">Seedling</tissue>
    </source>
</reference>
<keyword evidence="4" id="KW-1185">Reference proteome</keyword>
<dbReference type="PANTHER" id="PTHR48449:SF2">
    <property type="entry name" value="UBIQUITIN-LIKE PROTEASE FAMILY PROFILE DOMAIN-CONTAINING PROTEIN"/>
    <property type="match status" value="1"/>
</dbReference>
<proteinExistence type="predicted"/>
<feature type="region of interest" description="Disordered" evidence="1">
    <location>
        <begin position="221"/>
        <end position="252"/>
    </location>
</feature>
<evidence type="ECO:0000313" key="4">
    <source>
        <dbReference type="Proteomes" id="UP000824890"/>
    </source>
</evidence>
<feature type="region of interest" description="Disordered" evidence="1">
    <location>
        <begin position="552"/>
        <end position="576"/>
    </location>
</feature>
<protein>
    <recommendedName>
        <fullName evidence="2">DUF1985 domain-containing protein</fullName>
    </recommendedName>
</protein>
<dbReference type="Proteomes" id="UP000824890">
    <property type="component" value="Unassembled WGS sequence"/>
</dbReference>
<comment type="caution">
    <text evidence="3">The sequence shown here is derived from an EMBL/GenBank/DDBJ whole genome shotgun (WGS) entry which is preliminary data.</text>
</comment>
<organism evidence="3 4">
    <name type="scientific">Brassica napus</name>
    <name type="common">Rape</name>
    <dbReference type="NCBI Taxonomy" id="3708"/>
    <lineage>
        <taxon>Eukaryota</taxon>
        <taxon>Viridiplantae</taxon>
        <taxon>Streptophyta</taxon>
        <taxon>Embryophyta</taxon>
        <taxon>Tracheophyta</taxon>
        <taxon>Spermatophyta</taxon>
        <taxon>Magnoliopsida</taxon>
        <taxon>eudicotyledons</taxon>
        <taxon>Gunneridae</taxon>
        <taxon>Pentapetalae</taxon>
        <taxon>rosids</taxon>
        <taxon>malvids</taxon>
        <taxon>Brassicales</taxon>
        <taxon>Brassicaceae</taxon>
        <taxon>Brassiceae</taxon>
        <taxon>Brassica</taxon>
    </lineage>
</organism>
<accession>A0ABQ8BQI8</accession>
<evidence type="ECO:0000256" key="1">
    <source>
        <dbReference type="SAM" id="MobiDB-lite"/>
    </source>
</evidence>
<dbReference type="EMBL" id="JAGKQM010000010">
    <property type="protein sequence ID" value="KAH0907033.1"/>
    <property type="molecule type" value="Genomic_DNA"/>
</dbReference>
<dbReference type="Pfam" id="PF09331">
    <property type="entry name" value="DUF1985"/>
    <property type="match status" value="1"/>
</dbReference>
<evidence type="ECO:0000259" key="2">
    <source>
        <dbReference type="Pfam" id="PF09331"/>
    </source>
</evidence>